<dbReference type="EC" id="3.4.21.-" evidence="5"/>
<dbReference type="InterPro" id="IPR005318">
    <property type="entry name" value="OM_porin_bac"/>
</dbReference>
<feature type="chain" id="PRO_5016068155" evidence="4">
    <location>
        <begin position="23"/>
        <end position="408"/>
    </location>
</feature>
<dbReference type="Pfam" id="PF03573">
    <property type="entry name" value="OprD"/>
    <property type="match status" value="1"/>
</dbReference>
<proteinExistence type="inferred from homology"/>
<evidence type="ECO:0000256" key="3">
    <source>
        <dbReference type="ARBA" id="ARBA00022729"/>
    </source>
</evidence>
<evidence type="ECO:0000256" key="1">
    <source>
        <dbReference type="ARBA" id="ARBA00009075"/>
    </source>
</evidence>
<dbReference type="EMBL" id="UAUF01000011">
    <property type="protein sequence ID" value="SPZ06142.1"/>
    <property type="molecule type" value="Genomic_DNA"/>
</dbReference>
<dbReference type="GO" id="GO:0016787">
    <property type="term" value="F:hydrolase activity"/>
    <property type="evidence" value="ECO:0007669"/>
    <property type="project" value="UniProtKB-KW"/>
</dbReference>
<dbReference type="PANTHER" id="PTHR34596:SF2">
    <property type="entry name" value="CHITOPORIN"/>
    <property type="match status" value="1"/>
</dbReference>
<protein>
    <submittedName>
        <fullName evidence="5">Phenylacetic acid-specific porin, hydroxycinnamate specific porine</fullName>
        <ecNumber evidence="5">3.4.21.-</ecNumber>
    </submittedName>
</protein>
<dbReference type="GO" id="GO:0015288">
    <property type="term" value="F:porin activity"/>
    <property type="evidence" value="ECO:0007669"/>
    <property type="project" value="TreeGrafter"/>
</dbReference>
<dbReference type="RefSeq" id="WP_010798220.1">
    <property type="nucleotide sequence ID" value="NZ_CP069262.1"/>
</dbReference>
<evidence type="ECO:0000256" key="4">
    <source>
        <dbReference type="SAM" id="SignalP"/>
    </source>
</evidence>
<gene>
    <name evidence="5" type="primary">oprD_4</name>
    <name evidence="5" type="ORF">NCTC11842_02060</name>
</gene>
<evidence type="ECO:0000256" key="2">
    <source>
        <dbReference type="ARBA" id="ARBA00022448"/>
    </source>
</evidence>
<evidence type="ECO:0000313" key="6">
    <source>
        <dbReference type="Proteomes" id="UP000250443"/>
    </source>
</evidence>
<organism evidence="5 6">
    <name type="scientific">Pseudomonas luteola</name>
    <dbReference type="NCBI Taxonomy" id="47886"/>
    <lineage>
        <taxon>Bacteria</taxon>
        <taxon>Pseudomonadati</taxon>
        <taxon>Pseudomonadota</taxon>
        <taxon>Gammaproteobacteria</taxon>
        <taxon>Pseudomonadales</taxon>
        <taxon>Pseudomonadaceae</taxon>
        <taxon>Pseudomonas</taxon>
    </lineage>
</organism>
<keyword evidence="2" id="KW-0813">Transport</keyword>
<evidence type="ECO:0000313" key="5">
    <source>
        <dbReference type="EMBL" id="SPZ06142.1"/>
    </source>
</evidence>
<dbReference type="PANTHER" id="PTHR34596">
    <property type="entry name" value="CHITOPORIN"/>
    <property type="match status" value="1"/>
</dbReference>
<dbReference type="Proteomes" id="UP000250443">
    <property type="component" value="Unassembled WGS sequence"/>
</dbReference>
<dbReference type="AlphaFoldDB" id="A0A2X2CC23"/>
<sequence length="408" mass="45681">MIHILRHTVFTLGMLCSLPLWAAGFMDDSKARLDIRNFYYNGDFREEAGVSKRDEWAQGLLLQYESGFTEGTVGLGLDAMGFWGLKLDSSPDRTGSGLLPKTNSGEAAEEYSKGGIAAKIKYSKTVLRQGIALPKVPVLQFNGSRMFPQFYQGTQISSNEITGLSLNVAQFDRTTTPDSTDLQKIMIATKEGRFRATGEGDHFRYGGGSYTVTPALTASYYYGELQGVYRQHFLGLTHRQKWGEGTVEADLRTFFSRDTGAARVGEIESDVYSGSLTYSVKGHSFTAVYQHLEGSSGFPYINNPYLPNYVQYHDFGTAGERSWQVRYGYDFAPMGLPGLSFFTSYIHGSHLDKVGGGHEWERDIDVTYVVQQGPKGLSIRWRNAIYRSSYGRDIDENRLIINYPFSFL</sequence>
<reference evidence="5 6" key="1">
    <citation type="submission" date="2018-06" db="EMBL/GenBank/DDBJ databases">
        <authorList>
            <consortium name="Pathogen Informatics"/>
            <person name="Doyle S."/>
        </authorList>
    </citation>
    <scope>NUCLEOTIDE SEQUENCE [LARGE SCALE GENOMIC DNA]</scope>
    <source>
        <strain evidence="5 6">NCTC11842</strain>
    </source>
</reference>
<name>A0A2X2CC23_PSELU</name>
<feature type="signal peptide" evidence="4">
    <location>
        <begin position="1"/>
        <end position="22"/>
    </location>
</feature>
<dbReference type="GO" id="GO:0016020">
    <property type="term" value="C:membrane"/>
    <property type="evidence" value="ECO:0007669"/>
    <property type="project" value="InterPro"/>
</dbReference>
<comment type="similarity">
    <text evidence="1">Belongs to the outer membrane porin (Opr) (TC 1.B.25) family.</text>
</comment>
<accession>A0A2X2CC23</accession>
<dbReference type="Gene3D" id="2.40.160.10">
    <property type="entry name" value="Porin"/>
    <property type="match status" value="1"/>
</dbReference>
<dbReference type="InterPro" id="IPR023614">
    <property type="entry name" value="Porin_dom_sf"/>
</dbReference>
<keyword evidence="5" id="KW-0378">Hydrolase</keyword>
<keyword evidence="3 4" id="KW-0732">Signal</keyword>